<dbReference type="PROSITE" id="PS50082">
    <property type="entry name" value="WD_REPEATS_2"/>
    <property type="match status" value="5"/>
</dbReference>
<feature type="region of interest" description="Disordered" evidence="5">
    <location>
        <begin position="201"/>
        <end position="376"/>
    </location>
</feature>
<dbReference type="AlphaFoldDB" id="A0AAN6G1J9"/>
<evidence type="ECO:0000259" key="6">
    <source>
        <dbReference type="PROSITE" id="PS50181"/>
    </source>
</evidence>
<dbReference type="CDD" id="cd09917">
    <property type="entry name" value="F-box_SF"/>
    <property type="match status" value="1"/>
</dbReference>
<feature type="repeat" description="WD" evidence="4">
    <location>
        <begin position="497"/>
        <end position="536"/>
    </location>
</feature>
<dbReference type="PROSITE" id="PS50181">
    <property type="entry name" value="FBOX"/>
    <property type="match status" value="1"/>
</dbReference>
<gene>
    <name evidence="7" type="ORF">LTR82_001839</name>
</gene>
<evidence type="ECO:0000256" key="3">
    <source>
        <dbReference type="ARBA" id="ARBA00022737"/>
    </source>
</evidence>
<dbReference type="Pfam" id="PF12937">
    <property type="entry name" value="F-box-like"/>
    <property type="match status" value="1"/>
</dbReference>
<feature type="compositionally biased region" description="Acidic residues" evidence="5">
    <location>
        <begin position="367"/>
        <end position="376"/>
    </location>
</feature>
<name>A0AAN6G1J9_9PEZI</name>
<feature type="region of interest" description="Disordered" evidence="5">
    <location>
        <begin position="1"/>
        <end position="67"/>
    </location>
</feature>
<dbReference type="Gene3D" id="2.130.10.10">
    <property type="entry name" value="YVTN repeat-like/Quinoprotein amine dehydrogenase"/>
    <property type="match status" value="2"/>
</dbReference>
<feature type="domain" description="F-box" evidence="6">
    <location>
        <begin position="391"/>
        <end position="437"/>
    </location>
</feature>
<dbReference type="PANTHER" id="PTHR22847:SF745">
    <property type="entry name" value="F-BOX_WD REPEAT-CONTAINING PROTEIN 7"/>
    <property type="match status" value="1"/>
</dbReference>
<feature type="compositionally biased region" description="Polar residues" evidence="5">
    <location>
        <begin position="1"/>
        <end position="11"/>
    </location>
</feature>
<dbReference type="Proteomes" id="UP001168146">
    <property type="component" value="Unassembled WGS sequence"/>
</dbReference>
<evidence type="ECO:0000256" key="5">
    <source>
        <dbReference type="SAM" id="MobiDB-lite"/>
    </source>
</evidence>
<evidence type="ECO:0000256" key="2">
    <source>
        <dbReference type="ARBA" id="ARBA00022574"/>
    </source>
</evidence>
<dbReference type="PROSITE" id="PS00678">
    <property type="entry name" value="WD_REPEATS_1"/>
    <property type="match status" value="3"/>
</dbReference>
<feature type="repeat" description="WD" evidence="4">
    <location>
        <begin position="660"/>
        <end position="699"/>
    </location>
</feature>
<dbReference type="SUPFAM" id="SSF81383">
    <property type="entry name" value="F-box domain"/>
    <property type="match status" value="1"/>
</dbReference>
<dbReference type="InterPro" id="IPR015943">
    <property type="entry name" value="WD40/YVTN_repeat-like_dom_sf"/>
</dbReference>
<dbReference type="InterPro" id="IPR020472">
    <property type="entry name" value="WD40_PAC1"/>
</dbReference>
<feature type="repeat" description="WD" evidence="4">
    <location>
        <begin position="620"/>
        <end position="650"/>
    </location>
</feature>
<dbReference type="SUPFAM" id="SSF50978">
    <property type="entry name" value="WD40 repeat-like"/>
    <property type="match status" value="1"/>
</dbReference>
<evidence type="ECO:0000313" key="8">
    <source>
        <dbReference type="Proteomes" id="UP001168146"/>
    </source>
</evidence>
<dbReference type="PANTHER" id="PTHR22847">
    <property type="entry name" value="WD40 REPEAT PROTEIN"/>
    <property type="match status" value="1"/>
</dbReference>
<dbReference type="InterPro" id="IPR001680">
    <property type="entry name" value="WD40_rpt"/>
</dbReference>
<comment type="caution">
    <text evidence="7">The sequence shown here is derived from an EMBL/GenBank/DDBJ whole genome shotgun (WGS) entry which is preliminary data.</text>
</comment>
<comment type="similarity">
    <text evidence="1">Belongs to the WD repeat MET30/SCONB/SCON-2 family.</text>
</comment>
<dbReference type="PROSITE" id="PS50294">
    <property type="entry name" value="WD_REPEATS_REGION"/>
    <property type="match status" value="4"/>
</dbReference>
<accession>A0AAN6G1J9</accession>
<dbReference type="InterPro" id="IPR001810">
    <property type="entry name" value="F-box_dom"/>
</dbReference>
<evidence type="ECO:0000256" key="4">
    <source>
        <dbReference type="PROSITE-ProRule" id="PRU00221"/>
    </source>
</evidence>
<feature type="compositionally biased region" description="Polar residues" evidence="5">
    <location>
        <begin position="219"/>
        <end position="240"/>
    </location>
</feature>
<dbReference type="SMART" id="SM00320">
    <property type="entry name" value="WD40"/>
    <property type="match status" value="6"/>
</dbReference>
<feature type="compositionally biased region" description="Low complexity" evidence="5">
    <location>
        <begin position="348"/>
        <end position="360"/>
    </location>
</feature>
<keyword evidence="3" id="KW-0677">Repeat</keyword>
<dbReference type="Pfam" id="PF00400">
    <property type="entry name" value="WD40"/>
    <property type="match status" value="5"/>
</dbReference>
<feature type="repeat" description="WD" evidence="4">
    <location>
        <begin position="580"/>
        <end position="619"/>
    </location>
</feature>
<dbReference type="SMART" id="SM00256">
    <property type="entry name" value="FBOX"/>
    <property type="match status" value="1"/>
</dbReference>
<dbReference type="Gene3D" id="1.20.1280.50">
    <property type="match status" value="1"/>
</dbReference>
<dbReference type="EMBL" id="JASUXU010000003">
    <property type="protein sequence ID" value="KAK0327077.1"/>
    <property type="molecule type" value="Genomic_DNA"/>
</dbReference>
<dbReference type="InterPro" id="IPR036047">
    <property type="entry name" value="F-box-like_dom_sf"/>
</dbReference>
<organism evidence="7 8">
    <name type="scientific">Friedmanniomyces endolithicus</name>
    <dbReference type="NCBI Taxonomy" id="329885"/>
    <lineage>
        <taxon>Eukaryota</taxon>
        <taxon>Fungi</taxon>
        <taxon>Dikarya</taxon>
        <taxon>Ascomycota</taxon>
        <taxon>Pezizomycotina</taxon>
        <taxon>Dothideomycetes</taxon>
        <taxon>Dothideomycetidae</taxon>
        <taxon>Mycosphaerellales</taxon>
        <taxon>Teratosphaeriaceae</taxon>
        <taxon>Friedmanniomyces</taxon>
    </lineage>
</organism>
<dbReference type="CDD" id="cd00200">
    <property type="entry name" value="WD40"/>
    <property type="match status" value="1"/>
</dbReference>
<feature type="repeat" description="WD" evidence="4">
    <location>
        <begin position="742"/>
        <end position="783"/>
    </location>
</feature>
<dbReference type="InterPro" id="IPR019775">
    <property type="entry name" value="WD40_repeat_CS"/>
</dbReference>
<keyword evidence="2 4" id="KW-0853">WD repeat</keyword>
<dbReference type="InterPro" id="IPR036322">
    <property type="entry name" value="WD40_repeat_dom_sf"/>
</dbReference>
<sequence>MQHYPTQFPTSRPQARPRPRPRLPDTRPHTVHALPGSVFHPDVFDEEDTRPQEDHATPSGSLAGHGTLHLPSMFARLPEERLSRDDTAADVSEIAWSRAGSSNASLRGHLDIEGDLPQIKRPTLDQPGGFVAALPERFTAFAAARPFMTDEEAALLFHRERSDAMINGLHASVAKCDAAAAQSRDKRSLGRRFSRTYKEKFSELKDSMNKRAPRMRRASTPQNVELSAHTSYERPANTTPVAPLSPSKRNSRYPDPRAKKFRAPWGIATGTSSSGDRRDTPAPAPYSLATRPAPRPRPGSQWQHAGGEGARKAAAAHRTQSQLAEGWFTPEEDQDQDQDLQQRRARVGSLSSAADSGADLSRNDYPSPEDSDMDADMDYDYAVSEPPRIDFVRSSMLPDEICLQVFNCLDAVDLNRARQASRRWEELCLETSVWRNAYLRKWGRRIHTDPAPILVGGAGVGRPNKPDQDWREMYKARLELERNWRRGAQAAGKAVYLSGHTDSVYCVQFDEEKIITGSRDRTIRVWDLNTFQCIRVIGGPNVRPTLGPKVLRTVDYPSFHLATASVNGTAYGDNIYHVPREWHDASILCLQYDEEILVTGSSDSDLLVWDIKTYQPRKRLKRHTGGVLDVALDGKHIISCSKDSRIIVWDRKTLEYRGELTGHRGPVNAVQLRGKYLVSASGDGIARMWDIEAMRLVKEFGQKERGLAAVEFAEDMQHVLAGGNDNITYKFEVETGKEVLQYTGHSQLVRSLWLDSANKRVVSGSYDLDLRVYDLETGQEIWRAEEWTTSWMLAAKSDYRRIVATSQDGRILVVDFGLKKGGLEDGQPIDGVELLRGVENTNAIAWRRINWICMGGWHYWRSYISGAVTSDVARTELDKFLAQDQQVQDSLYDTLPRRRTIRYAAIPPNATLLLAHLASFGRNAMYVRHEQVPHSTVVPLWQDCAWSGHPILYEWLYLADVPEIRHSARLRMVPFKSVWDDGCYGGTLPWVPLAR</sequence>
<reference evidence="7" key="1">
    <citation type="submission" date="2021-12" db="EMBL/GenBank/DDBJ databases">
        <title>Black yeast isolated from Biological Soil Crust.</title>
        <authorList>
            <person name="Kurbessoian T."/>
        </authorList>
    </citation>
    <scope>NUCLEOTIDE SEQUENCE</scope>
    <source>
        <strain evidence="7">CCFEE 5208</strain>
    </source>
</reference>
<evidence type="ECO:0000256" key="1">
    <source>
        <dbReference type="ARBA" id="ARBA00007968"/>
    </source>
</evidence>
<dbReference type="PRINTS" id="PR00320">
    <property type="entry name" value="GPROTEINBRPT"/>
</dbReference>
<evidence type="ECO:0000313" key="7">
    <source>
        <dbReference type="EMBL" id="KAK0327077.1"/>
    </source>
</evidence>
<proteinExistence type="inferred from homology"/>
<protein>
    <recommendedName>
        <fullName evidence="6">F-box domain-containing protein</fullName>
    </recommendedName>
</protein>